<name>A0ABV8VQT6_9BACI</name>
<comment type="caution">
    <text evidence="1">The sequence shown here is derived from an EMBL/GenBank/DDBJ whole genome shotgun (WGS) entry which is preliminary data.</text>
</comment>
<sequence>MRYLTDEEWQIASRFLFLSLALQVIKRDIQQLERQSPFKITEPYIELLLRIEKQATKESHLLRKEMLKEKITITIINREDTFTTYLFRCKGKEEKRNYFNPAIRKKVENILHELFQTVKQECS</sequence>
<reference evidence="2" key="1">
    <citation type="journal article" date="2019" name="Int. J. Syst. Evol. Microbiol.">
        <title>The Global Catalogue of Microorganisms (GCM) 10K type strain sequencing project: providing services to taxonomists for standard genome sequencing and annotation.</title>
        <authorList>
            <consortium name="The Broad Institute Genomics Platform"/>
            <consortium name="The Broad Institute Genome Sequencing Center for Infectious Disease"/>
            <person name="Wu L."/>
            <person name="Ma J."/>
        </authorList>
    </citation>
    <scope>NUCLEOTIDE SEQUENCE [LARGE SCALE GENOMIC DNA]</scope>
    <source>
        <strain evidence="2">KACC 14058</strain>
    </source>
</reference>
<dbReference type="InterPro" id="IPR058600">
    <property type="entry name" value="YhjD-like"/>
</dbReference>
<gene>
    <name evidence="1" type="ORF">ACFOZ1_03210</name>
</gene>
<dbReference type="EMBL" id="JBHSDV010000001">
    <property type="protein sequence ID" value="MFC4386811.1"/>
    <property type="molecule type" value="Genomic_DNA"/>
</dbReference>
<dbReference type="RefSeq" id="WP_390195779.1">
    <property type="nucleotide sequence ID" value="NZ_JBHSDV010000001.1"/>
</dbReference>
<dbReference type="Proteomes" id="UP001595880">
    <property type="component" value="Unassembled WGS sequence"/>
</dbReference>
<dbReference type="Pfam" id="PF26325">
    <property type="entry name" value="YhjD"/>
    <property type="match status" value="1"/>
</dbReference>
<keyword evidence="2" id="KW-1185">Reference proteome</keyword>
<evidence type="ECO:0000313" key="2">
    <source>
        <dbReference type="Proteomes" id="UP001595880"/>
    </source>
</evidence>
<evidence type="ECO:0000313" key="1">
    <source>
        <dbReference type="EMBL" id="MFC4386811.1"/>
    </source>
</evidence>
<organism evidence="1 2">
    <name type="scientific">Gracilibacillus marinus</name>
    <dbReference type="NCBI Taxonomy" id="630535"/>
    <lineage>
        <taxon>Bacteria</taxon>
        <taxon>Bacillati</taxon>
        <taxon>Bacillota</taxon>
        <taxon>Bacilli</taxon>
        <taxon>Bacillales</taxon>
        <taxon>Bacillaceae</taxon>
        <taxon>Gracilibacillus</taxon>
    </lineage>
</organism>
<protein>
    <submittedName>
        <fullName evidence="1">Uncharacterized protein</fullName>
    </submittedName>
</protein>
<accession>A0ABV8VQT6</accession>
<proteinExistence type="predicted"/>